<keyword evidence="2" id="KW-1185">Reference proteome</keyword>
<evidence type="ECO:0000313" key="2">
    <source>
        <dbReference type="Proteomes" id="UP000316759"/>
    </source>
</evidence>
<protein>
    <submittedName>
        <fullName evidence="1">Uncharacterized protein</fullName>
    </submittedName>
</protein>
<dbReference type="EMBL" id="SUNJ01002901">
    <property type="protein sequence ID" value="TPP65635.1"/>
    <property type="molecule type" value="Genomic_DNA"/>
</dbReference>
<comment type="caution">
    <text evidence="1">The sequence shown here is derived from an EMBL/GenBank/DDBJ whole genome shotgun (WGS) entry which is preliminary data.</text>
</comment>
<dbReference type="AlphaFoldDB" id="A0A504YYM4"/>
<dbReference type="OrthoDB" id="10021598at2759"/>
<reference evidence="1 2" key="1">
    <citation type="submission" date="2019-04" db="EMBL/GenBank/DDBJ databases">
        <title>Annotation for the trematode Fasciola gigantica.</title>
        <authorList>
            <person name="Choi Y.-J."/>
        </authorList>
    </citation>
    <scope>NUCLEOTIDE SEQUENCE [LARGE SCALE GENOMIC DNA]</scope>
    <source>
        <strain evidence="1">Uganda_cow_1</strain>
    </source>
</reference>
<organism evidence="1 2">
    <name type="scientific">Fasciola gigantica</name>
    <name type="common">Giant liver fluke</name>
    <dbReference type="NCBI Taxonomy" id="46835"/>
    <lineage>
        <taxon>Eukaryota</taxon>
        <taxon>Metazoa</taxon>
        <taxon>Spiralia</taxon>
        <taxon>Lophotrochozoa</taxon>
        <taxon>Platyhelminthes</taxon>
        <taxon>Trematoda</taxon>
        <taxon>Digenea</taxon>
        <taxon>Plagiorchiida</taxon>
        <taxon>Echinostomata</taxon>
        <taxon>Echinostomatoidea</taxon>
        <taxon>Fasciolidae</taxon>
        <taxon>Fasciola</taxon>
    </lineage>
</organism>
<gene>
    <name evidence="1" type="ORF">FGIG_12562</name>
</gene>
<proteinExistence type="predicted"/>
<name>A0A504YYM4_FASGI</name>
<evidence type="ECO:0000313" key="1">
    <source>
        <dbReference type="EMBL" id="TPP65635.1"/>
    </source>
</evidence>
<accession>A0A504YYM4</accession>
<sequence length="135" mass="15482">MLSPQKFIETAHILYRTPVTQLPKRQVKTALFLSQNFPSALRDIVVCDVPAGSDQVIYELVALNQNTNQELNRELFGLLCAAAERTLFAKMLKDENIPTSPKHFIELAEIHRYRHDYCDLRLDPKLDAFVNLISL</sequence>
<dbReference type="Proteomes" id="UP000316759">
    <property type="component" value="Unassembled WGS sequence"/>
</dbReference>